<reference evidence="3" key="1">
    <citation type="submission" date="2023-02" db="EMBL/GenBank/DDBJ databases">
        <title>Genome of toxic invasive species Heracleum sosnowskyi carries increased number of genes despite the absence of recent whole-genome duplications.</title>
        <authorList>
            <person name="Schelkunov M."/>
            <person name="Shtratnikova V."/>
            <person name="Makarenko M."/>
            <person name="Klepikova A."/>
            <person name="Omelchenko D."/>
            <person name="Novikova G."/>
            <person name="Obukhova E."/>
            <person name="Bogdanov V."/>
            <person name="Penin A."/>
            <person name="Logacheva M."/>
        </authorList>
    </citation>
    <scope>NUCLEOTIDE SEQUENCE</scope>
    <source>
        <strain evidence="3">Hsosn_3</strain>
        <tissue evidence="3">Leaf</tissue>
    </source>
</reference>
<evidence type="ECO:0000256" key="1">
    <source>
        <dbReference type="SAM" id="MobiDB-lite"/>
    </source>
</evidence>
<reference evidence="3" key="2">
    <citation type="submission" date="2023-05" db="EMBL/GenBank/DDBJ databases">
        <authorList>
            <person name="Schelkunov M.I."/>
        </authorList>
    </citation>
    <scope>NUCLEOTIDE SEQUENCE</scope>
    <source>
        <strain evidence="3">Hsosn_3</strain>
        <tissue evidence="3">Leaf</tissue>
    </source>
</reference>
<dbReference type="PANTHER" id="PTHR31350:SF30">
    <property type="entry name" value="TRANSGLUTAMINASE FAMILY PROTEIN"/>
    <property type="match status" value="1"/>
</dbReference>
<dbReference type="PANTHER" id="PTHR31350">
    <property type="entry name" value="SI:DKEY-261L7.2"/>
    <property type="match status" value="1"/>
</dbReference>
<keyword evidence="4" id="KW-1185">Reference proteome</keyword>
<proteinExistence type="predicted"/>
<accession>A0AAD8M4L6</accession>
<sequence length="423" mass="48336">MARITELQAELKAVVNASNINSPMSCKASCRGDKEEQEEQEEQEEHDEDDGCVAIGPVDPSPPEKKDPQKYELAVDFIDNKDIFEDKDMKFIAKWAAKTRKSYKREELDDVRFETLGHIQGFVPILSDSCKIGDSASTKPGLEVFSYYVLYLCNMLHFVCLTMLNLIFDVDLYSFPRPYFMLLLKMRHLWPIIGKWMLVLSKMKDEVLQELDAIAKEVQAELVSRDIGCHLVEVLEAVNIVLFESRGFQRSPVMVDSKCSYMHSVLSSGRGSVIILSIIYIEVCRRLNLNIVGSQVGEDFLIWPETGNPEELFKISSGRSLFGVVNGRCVEDPRSKASDLNNDTLLGLDIVTNRDIIGIALRVYNANDKFNQSESSDVPLLRPRDLRFKMLILQDWLEKAHVDEVQGIVEFIQEAKRVKIRWW</sequence>
<feature type="compositionally biased region" description="Acidic residues" evidence="1">
    <location>
        <begin position="35"/>
        <end position="51"/>
    </location>
</feature>
<name>A0AAD8M4L6_9APIA</name>
<gene>
    <name evidence="3" type="ORF">POM88_043801</name>
</gene>
<dbReference type="Proteomes" id="UP001237642">
    <property type="component" value="Unassembled WGS sequence"/>
</dbReference>
<evidence type="ECO:0000313" key="4">
    <source>
        <dbReference type="Proteomes" id="UP001237642"/>
    </source>
</evidence>
<feature type="region of interest" description="Disordered" evidence="1">
    <location>
        <begin position="22"/>
        <end position="68"/>
    </location>
</feature>
<dbReference type="AlphaFoldDB" id="A0AAD8M4L6"/>
<evidence type="ECO:0000259" key="2">
    <source>
        <dbReference type="Pfam" id="PF13369"/>
    </source>
</evidence>
<evidence type="ECO:0000313" key="3">
    <source>
        <dbReference type="EMBL" id="KAK1359327.1"/>
    </source>
</evidence>
<comment type="caution">
    <text evidence="3">The sequence shown here is derived from an EMBL/GenBank/DDBJ whole genome shotgun (WGS) entry which is preliminary data.</text>
</comment>
<dbReference type="EMBL" id="JAUIZM010000010">
    <property type="protein sequence ID" value="KAK1359327.1"/>
    <property type="molecule type" value="Genomic_DNA"/>
</dbReference>
<feature type="domain" description="Protein SirB1 N-terminal" evidence="2">
    <location>
        <begin position="206"/>
        <end position="361"/>
    </location>
</feature>
<protein>
    <recommendedName>
        <fullName evidence="2">Protein SirB1 N-terminal domain-containing protein</fullName>
    </recommendedName>
</protein>
<dbReference type="InterPro" id="IPR032698">
    <property type="entry name" value="SirB1_N"/>
</dbReference>
<dbReference type="Pfam" id="PF13369">
    <property type="entry name" value="Transglut_core2"/>
    <property type="match status" value="1"/>
</dbReference>
<organism evidence="3 4">
    <name type="scientific">Heracleum sosnowskyi</name>
    <dbReference type="NCBI Taxonomy" id="360622"/>
    <lineage>
        <taxon>Eukaryota</taxon>
        <taxon>Viridiplantae</taxon>
        <taxon>Streptophyta</taxon>
        <taxon>Embryophyta</taxon>
        <taxon>Tracheophyta</taxon>
        <taxon>Spermatophyta</taxon>
        <taxon>Magnoliopsida</taxon>
        <taxon>eudicotyledons</taxon>
        <taxon>Gunneridae</taxon>
        <taxon>Pentapetalae</taxon>
        <taxon>asterids</taxon>
        <taxon>campanulids</taxon>
        <taxon>Apiales</taxon>
        <taxon>Apiaceae</taxon>
        <taxon>Apioideae</taxon>
        <taxon>apioid superclade</taxon>
        <taxon>Tordylieae</taxon>
        <taxon>Tordyliinae</taxon>
        <taxon>Heracleum</taxon>
    </lineage>
</organism>